<accession>A0A8D0GJB5</accession>
<dbReference type="Proteomes" id="UP000694392">
    <property type="component" value="Unplaced"/>
</dbReference>
<name>A0A8D0GJB5_SPHPU</name>
<proteinExistence type="predicted"/>
<protein>
    <submittedName>
        <fullName evidence="1">Uncharacterized protein</fullName>
    </submittedName>
</protein>
<reference evidence="1" key="2">
    <citation type="submission" date="2025-09" db="UniProtKB">
        <authorList>
            <consortium name="Ensembl"/>
        </authorList>
    </citation>
    <scope>IDENTIFICATION</scope>
</reference>
<organism evidence="1 2">
    <name type="scientific">Sphenodon punctatus</name>
    <name type="common">Tuatara</name>
    <name type="synonym">Hatteria punctata</name>
    <dbReference type="NCBI Taxonomy" id="8508"/>
    <lineage>
        <taxon>Eukaryota</taxon>
        <taxon>Metazoa</taxon>
        <taxon>Chordata</taxon>
        <taxon>Craniata</taxon>
        <taxon>Vertebrata</taxon>
        <taxon>Euteleostomi</taxon>
        <taxon>Lepidosauria</taxon>
        <taxon>Sphenodontia</taxon>
        <taxon>Sphenodontidae</taxon>
        <taxon>Sphenodon</taxon>
    </lineage>
</organism>
<sequence length="16" mass="1771">MEILMTVSKIASICTM</sequence>
<reference evidence="1" key="1">
    <citation type="submission" date="2025-08" db="UniProtKB">
        <authorList>
            <consortium name="Ensembl"/>
        </authorList>
    </citation>
    <scope>IDENTIFICATION</scope>
</reference>
<evidence type="ECO:0000313" key="2">
    <source>
        <dbReference type="Proteomes" id="UP000694392"/>
    </source>
</evidence>
<evidence type="ECO:0000313" key="1">
    <source>
        <dbReference type="Ensembl" id="ENSSPUP00000006968.1"/>
    </source>
</evidence>
<dbReference type="AlphaFoldDB" id="A0A8D0GJB5"/>
<keyword evidence="2" id="KW-1185">Reference proteome</keyword>
<dbReference type="Ensembl" id="ENSSPUT00000007422.1">
    <property type="protein sequence ID" value="ENSSPUP00000006968.1"/>
    <property type="gene ID" value="ENSSPUG00000005393.1"/>
</dbReference>